<sequence>MFFEDRARVKKDKNEDLDSETQQIVQDNVDDMDWKDAVALTVAAASVLAPRFLIILFSYLFLIMLFFLIFV</sequence>
<dbReference type="STRING" id="457570.Nther_0482"/>
<organism evidence="2 3">
    <name type="scientific">Natranaerobius thermophilus (strain ATCC BAA-1301 / DSM 18059 / JW/NM-WN-LF)</name>
    <dbReference type="NCBI Taxonomy" id="457570"/>
    <lineage>
        <taxon>Bacteria</taxon>
        <taxon>Bacillati</taxon>
        <taxon>Bacillota</taxon>
        <taxon>Clostridia</taxon>
        <taxon>Natranaerobiales</taxon>
        <taxon>Natranaerobiaceae</taxon>
        <taxon>Natranaerobius</taxon>
    </lineage>
</organism>
<proteinExistence type="predicted"/>
<gene>
    <name evidence="2" type="ordered locus">Nther_0482</name>
</gene>
<evidence type="ECO:0000256" key="1">
    <source>
        <dbReference type="SAM" id="Phobius"/>
    </source>
</evidence>
<protein>
    <submittedName>
        <fullName evidence="2">Uncharacterized protein</fullName>
    </submittedName>
</protein>
<dbReference type="EMBL" id="CP001034">
    <property type="protein sequence ID" value="ACB84078.1"/>
    <property type="molecule type" value="Genomic_DNA"/>
</dbReference>
<dbReference type="RefSeq" id="WP_012446965.1">
    <property type="nucleotide sequence ID" value="NC_010718.1"/>
</dbReference>
<keyword evidence="3" id="KW-1185">Reference proteome</keyword>
<accession>B2A5R5</accession>
<feature type="transmembrane region" description="Helical" evidence="1">
    <location>
        <begin position="37"/>
        <end position="70"/>
    </location>
</feature>
<reference evidence="2 3" key="2">
    <citation type="journal article" date="2011" name="J. Bacteriol.">
        <title>Complete genome sequence of the anaerobic, halophilic alkalithermophile Natranaerobius thermophilus JW/NM-WN-LF.</title>
        <authorList>
            <person name="Zhao B."/>
            <person name="Mesbah N.M."/>
            <person name="Dalin E."/>
            <person name="Goodwin L."/>
            <person name="Nolan M."/>
            <person name="Pitluck S."/>
            <person name="Chertkov O."/>
            <person name="Brettin T.S."/>
            <person name="Han J."/>
            <person name="Larimer F.W."/>
            <person name="Land M.L."/>
            <person name="Hauser L."/>
            <person name="Kyrpides N."/>
            <person name="Wiegel J."/>
        </authorList>
    </citation>
    <scope>NUCLEOTIDE SEQUENCE [LARGE SCALE GENOMIC DNA]</scope>
    <source>
        <strain evidence="3">ATCC BAA-1301 / DSM 18059 / JW/NM-WN-LF</strain>
    </source>
</reference>
<name>B2A5R5_NATTJ</name>
<dbReference type="Proteomes" id="UP000001683">
    <property type="component" value="Chromosome"/>
</dbReference>
<dbReference type="InParanoid" id="B2A5R5"/>
<keyword evidence="1" id="KW-0812">Transmembrane</keyword>
<dbReference type="AlphaFoldDB" id="B2A5R5"/>
<keyword evidence="1" id="KW-0472">Membrane</keyword>
<reference evidence="2 3" key="1">
    <citation type="submission" date="2008-04" db="EMBL/GenBank/DDBJ databases">
        <title>Complete sequence of chromosome of Natranaerobius thermophilus JW/NM-WN-LF.</title>
        <authorList>
            <consortium name="US DOE Joint Genome Institute"/>
            <person name="Copeland A."/>
            <person name="Lucas S."/>
            <person name="Lapidus A."/>
            <person name="Glavina del Rio T."/>
            <person name="Dalin E."/>
            <person name="Tice H."/>
            <person name="Bruce D."/>
            <person name="Goodwin L."/>
            <person name="Pitluck S."/>
            <person name="Chertkov O."/>
            <person name="Brettin T."/>
            <person name="Detter J.C."/>
            <person name="Han C."/>
            <person name="Kuske C.R."/>
            <person name="Schmutz J."/>
            <person name="Larimer F."/>
            <person name="Land M."/>
            <person name="Hauser L."/>
            <person name="Kyrpides N."/>
            <person name="Lykidis A."/>
            <person name="Mesbah N.M."/>
            <person name="Wiegel J."/>
        </authorList>
    </citation>
    <scope>NUCLEOTIDE SEQUENCE [LARGE SCALE GENOMIC DNA]</scope>
    <source>
        <strain evidence="3">ATCC BAA-1301 / DSM 18059 / JW/NM-WN-LF</strain>
    </source>
</reference>
<evidence type="ECO:0000313" key="3">
    <source>
        <dbReference type="Proteomes" id="UP000001683"/>
    </source>
</evidence>
<dbReference type="HOGENOM" id="CLU_2735826_0_0_9"/>
<keyword evidence="1" id="KW-1133">Transmembrane helix</keyword>
<dbReference type="KEGG" id="nth:Nther_0482"/>
<evidence type="ECO:0000313" key="2">
    <source>
        <dbReference type="EMBL" id="ACB84078.1"/>
    </source>
</evidence>